<dbReference type="AlphaFoldDB" id="A0A8J2JCE3"/>
<accession>A0A8J2JCE3</accession>
<reference evidence="2" key="1">
    <citation type="submission" date="2021-06" db="EMBL/GenBank/DDBJ databases">
        <authorList>
            <person name="Hodson N. C."/>
            <person name="Mongue J. A."/>
            <person name="Jaron S. K."/>
        </authorList>
    </citation>
    <scope>NUCLEOTIDE SEQUENCE</scope>
</reference>
<evidence type="ECO:0000313" key="2">
    <source>
        <dbReference type="EMBL" id="CAG7716996.1"/>
    </source>
</evidence>
<feature type="non-terminal residue" evidence="2">
    <location>
        <position position="1"/>
    </location>
</feature>
<keyword evidence="1" id="KW-1133">Transmembrane helix</keyword>
<dbReference type="Proteomes" id="UP000708208">
    <property type="component" value="Unassembled WGS sequence"/>
</dbReference>
<name>A0A8J2JCE3_9HEXA</name>
<evidence type="ECO:0000256" key="1">
    <source>
        <dbReference type="SAM" id="Phobius"/>
    </source>
</evidence>
<evidence type="ECO:0000313" key="3">
    <source>
        <dbReference type="Proteomes" id="UP000708208"/>
    </source>
</evidence>
<keyword evidence="1" id="KW-0812">Transmembrane</keyword>
<feature type="transmembrane region" description="Helical" evidence="1">
    <location>
        <begin position="6"/>
        <end position="35"/>
    </location>
</feature>
<organism evidence="2 3">
    <name type="scientific">Allacma fusca</name>
    <dbReference type="NCBI Taxonomy" id="39272"/>
    <lineage>
        <taxon>Eukaryota</taxon>
        <taxon>Metazoa</taxon>
        <taxon>Ecdysozoa</taxon>
        <taxon>Arthropoda</taxon>
        <taxon>Hexapoda</taxon>
        <taxon>Collembola</taxon>
        <taxon>Symphypleona</taxon>
        <taxon>Sminthuridae</taxon>
        <taxon>Allacma</taxon>
    </lineage>
</organism>
<dbReference type="EMBL" id="CAJVCH010042625">
    <property type="protein sequence ID" value="CAG7716996.1"/>
    <property type="molecule type" value="Genomic_DNA"/>
</dbReference>
<protein>
    <submittedName>
        <fullName evidence="2">Uncharacterized protein</fullName>
    </submittedName>
</protein>
<gene>
    <name evidence="2" type="ORF">AFUS01_LOCUS6475</name>
</gene>
<sequence length="44" mass="4855">MDTSNWMVSSSTICLVVVVLCLLVISGIIMAYVLIHGYKNKNPK</sequence>
<keyword evidence="3" id="KW-1185">Reference proteome</keyword>
<comment type="caution">
    <text evidence="2">The sequence shown here is derived from an EMBL/GenBank/DDBJ whole genome shotgun (WGS) entry which is preliminary data.</text>
</comment>
<proteinExistence type="predicted"/>
<keyword evidence="1" id="KW-0472">Membrane</keyword>